<comment type="similarity">
    <text evidence="2 11">Belongs to the alpha-IPM synthase/homocitrate synthase family. LeuA type 1 subfamily.</text>
</comment>
<keyword evidence="11" id="KW-0963">Cytoplasm</keyword>
<dbReference type="InterPro" id="IPR050073">
    <property type="entry name" value="2-IPM_HCS-like"/>
</dbReference>
<dbReference type="NCBIfam" id="NF002088">
    <property type="entry name" value="PRK00915.1-5"/>
    <property type="match status" value="1"/>
</dbReference>
<comment type="function">
    <text evidence="11">Catalyzes the condensation of the acetyl group of acetyl-CoA with 3-methyl-2-oxobutanoate (2-ketoisovalerate) to form 3-carboxy-3-hydroxy-4-methylpentanoate (2-isopropylmalate).</text>
</comment>
<evidence type="ECO:0000256" key="9">
    <source>
        <dbReference type="ARBA" id="ARBA00023211"/>
    </source>
</evidence>
<keyword evidence="14" id="KW-1185">Reference proteome</keyword>
<evidence type="ECO:0000256" key="5">
    <source>
        <dbReference type="ARBA" id="ARBA00022430"/>
    </source>
</evidence>
<keyword evidence="9 11" id="KW-0464">Manganese</keyword>
<evidence type="ECO:0000256" key="1">
    <source>
        <dbReference type="ARBA" id="ARBA00004689"/>
    </source>
</evidence>
<dbReference type="InterPro" id="IPR013785">
    <property type="entry name" value="Aldolase_TIM"/>
</dbReference>
<accession>A0A2K4FCS9</accession>
<keyword evidence="5 11" id="KW-0432">Leucine biosynthesis</keyword>
<gene>
    <name evidence="11" type="primary">leuA</name>
    <name evidence="13" type="ORF">CD039_06275</name>
</gene>
<dbReference type="NCBIfam" id="NF002086">
    <property type="entry name" value="PRK00915.1-3"/>
    <property type="match status" value="1"/>
</dbReference>
<feature type="domain" description="Pyruvate carboxyltransferase" evidence="12">
    <location>
        <begin position="10"/>
        <end position="272"/>
    </location>
</feature>
<keyword evidence="7 11" id="KW-0808">Transferase</keyword>
<dbReference type="GO" id="GO:0003985">
    <property type="term" value="F:acetyl-CoA C-acetyltransferase activity"/>
    <property type="evidence" value="ECO:0007669"/>
    <property type="project" value="UniProtKB-UniRule"/>
</dbReference>
<keyword evidence="10 11" id="KW-0100">Branched-chain amino acid biosynthesis</keyword>
<protein>
    <recommendedName>
        <fullName evidence="4 11">2-isopropylmalate synthase</fullName>
        <ecNumber evidence="3 11">2.3.3.13</ecNumber>
    </recommendedName>
    <alternativeName>
        <fullName evidence="11">Alpha-IPM synthase</fullName>
    </alternativeName>
    <alternativeName>
        <fullName evidence="11">Alpha-isopropylmalate synthase</fullName>
    </alternativeName>
</protein>
<dbReference type="InterPro" id="IPR054691">
    <property type="entry name" value="LeuA/HCS_post-cat"/>
</dbReference>
<evidence type="ECO:0000256" key="2">
    <source>
        <dbReference type="ARBA" id="ARBA00009396"/>
    </source>
</evidence>
<dbReference type="InterPro" id="IPR000891">
    <property type="entry name" value="PYR_CT"/>
</dbReference>
<dbReference type="CDD" id="cd07940">
    <property type="entry name" value="DRE_TIM_IPMS"/>
    <property type="match status" value="1"/>
</dbReference>
<dbReference type="Gene3D" id="3.30.160.270">
    <property type="match status" value="1"/>
</dbReference>
<dbReference type="InterPro" id="IPR005671">
    <property type="entry name" value="LeuA_bact_synth"/>
</dbReference>
<name>A0A2K4FCS9_9STAP</name>
<comment type="pathway">
    <text evidence="1 11">Amino-acid biosynthesis; L-leucine biosynthesis; L-leucine from 3-methyl-2-oxobutanoate: step 1/4.</text>
</comment>
<dbReference type="EC" id="2.3.3.13" evidence="3 11"/>
<dbReference type="GeneID" id="98297952"/>
<evidence type="ECO:0000256" key="7">
    <source>
        <dbReference type="ARBA" id="ARBA00022679"/>
    </source>
</evidence>
<comment type="caution">
    <text evidence="13">The sequence shown here is derived from an EMBL/GenBank/DDBJ whole genome shotgun (WGS) entry which is preliminary data.</text>
</comment>
<organism evidence="13 14">
    <name type="scientific">Staphylococcus argensis</name>
    <dbReference type="NCBI Taxonomy" id="1607738"/>
    <lineage>
        <taxon>Bacteria</taxon>
        <taxon>Bacillati</taxon>
        <taxon>Bacillota</taxon>
        <taxon>Bacilli</taxon>
        <taxon>Bacillales</taxon>
        <taxon>Staphylococcaceae</taxon>
        <taxon>Staphylococcus</taxon>
    </lineage>
</organism>
<keyword evidence="8 11" id="KW-0479">Metal-binding</keyword>
<feature type="binding site" evidence="11">
    <location>
        <position position="19"/>
    </location>
    <ligand>
        <name>Mn(2+)</name>
        <dbReference type="ChEBI" id="CHEBI:29035"/>
    </ligand>
</feature>
<evidence type="ECO:0000256" key="4">
    <source>
        <dbReference type="ARBA" id="ARBA00018198"/>
    </source>
</evidence>
<feature type="binding site" evidence="11">
    <location>
        <position position="243"/>
    </location>
    <ligand>
        <name>Mn(2+)</name>
        <dbReference type="ChEBI" id="CHEBI:29035"/>
    </ligand>
</feature>
<evidence type="ECO:0000256" key="8">
    <source>
        <dbReference type="ARBA" id="ARBA00022723"/>
    </source>
</evidence>
<evidence type="ECO:0000313" key="14">
    <source>
        <dbReference type="Proteomes" id="UP000242712"/>
    </source>
</evidence>
<dbReference type="NCBIfam" id="TIGR00973">
    <property type="entry name" value="leuA_bact"/>
    <property type="match status" value="1"/>
</dbReference>
<evidence type="ECO:0000256" key="11">
    <source>
        <dbReference type="HAMAP-Rule" id="MF_01025"/>
    </source>
</evidence>
<comment type="catalytic activity">
    <reaction evidence="11">
        <text>3-methyl-2-oxobutanoate + acetyl-CoA + H2O = (2S)-2-isopropylmalate + CoA + H(+)</text>
        <dbReference type="Rhea" id="RHEA:21524"/>
        <dbReference type="ChEBI" id="CHEBI:1178"/>
        <dbReference type="ChEBI" id="CHEBI:11851"/>
        <dbReference type="ChEBI" id="CHEBI:15377"/>
        <dbReference type="ChEBI" id="CHEBI:15378"/>
        <dbReference type="ChEBI" id="CHEBI:57287"/>
        <dbReference type="ChEBI" id="CHEBI:57288"/>
        <dbReference type="EC" id="2.3.3.13"/>
    </reaction>
</comment>
<dbReference type="SMART" id="SM00917">
    <property type="entry name" value="LeuA_dimer"/>
    <property type="match status" value="1"/>
</dbReference>
<evidence type="ECO:0000259" key="12">
    <source>
        <dbReference type="PROSITE" id="PS50991"/>
    </source>
</evidence>
<feature type="region of interest" description="Regulatory domain" evidence="11">
    <location>
        <begin position="396"/>
        <end position="516"/>
    </location>
</feature>
<dbReference type="Gene3D" id="1.10.238.260">
    <property type="match status" value="1"/>
</dbReference>
<dbReference type="PROSITE" id="PS50991">
    <property type="entry name" value="PYR_CT"/>
    <property type="match status" value="1"/>
</dbReference>
<dbReference type="SUPFAM" id="SSF110921">
    <property type="entry name" value="2-isopropylmalate synthase LeuA, allosteric (dimerisation) domain"/>
    <property type="match status" value="1"/>
</dbReference>
<proteinExistence type="inferred from homology"/>
<sequence length="516" mass="56444">MTATPATDHIQIFDTTLRDGEQTPGVSFSFDERIKIAKQLEKWGVDIIEAGFPASSTGSFESVKAIAETLTNTAVCGLARCVKKDIDAVYEATKPAAMPRIHVFVATSPIHLESKLKMTQEEVLASIKEHVAYAREYFDVVQFSPEDATRTELPFLIECVQTAVDAGASVINIPDTVGFAYPSEYGAIFKKLREEIRTDREIVYSAHCHDDLGLAVANSMAAIENGANRIEGTINGIGERAGNTALEEVALGLHVRQDHYGTTTRIQLQETKQTSDLISRYAGIRVPKNKAIVGQNAFSHESGIHQDGVLKNPETYEIMTPQLVGVQSTELPLGKLSGKHAFSENLSALGYDIDPEEQKVLFKQFKSVADKKKSVTDRDIHALIQGTEHEQNAMFQVSQLQVQFVSNGLQSAVVVIKDRDGHTYQDSSIGTGSIVAVYNAVDRIFNEETELLDYTIDSVTEGTDSQAEVRVQLKVNGYTVTGIGIDHDVLFASAKAYVEAHAKYASEQAQKEGVEA</sequence>
<dbReference type="FunFam" id="3.20.20.70:FF:000010">
    <property type="entry name" value="2-isopropylmalate synthase"/>
    <property type="match status" value="1"/>
</dbReference>
<dbReference type="OrthoDB" id="9804858at2"/>
<evidence type="ECO:0000256" key="3">
    <source>
        <dbReference type="ARBA" id="ARBA00012973"/>
    </source>
</evidence>
<dbReference type="Gene3D" id="3.20.20.70">
    <property type="entry name" value="Aldolase class I"/>
    <property type="match status" value="1"/>
</dbReference>
<dbReference type="PANTHER" id="PTHR10277:SF9">
    <property type="entry name" value="2-ISOPROPYLMALATE SYNTHASE 1, CHLOROPLASTIC-RELATED"/>
    <property type="match status" value="1"/>
</dbReference>
<keyword evidence="6 11" id="KW-0028">Amino-acid biosynthesis</keyword>
<dbReference type="FunFam" id="3.30.160.270:FF:000003">
    <property type="entry name" value="2-isopropylmalate synthase"/>
    <property type="match status" value="1"/>
</dbReference>
<reference evidence="13 14" key="1">
    <citation type="submission" date="2017-08" db="EMBL/GenBank/DDBJ databases">
        <title>Draft genome sequences of 64 type strains of genus Staph aureus.</title>
        <authorList>
            <person name="Cole K."/>
            <person name="Golubchik T."/>
            <person name="Russell J."/>
            <person name="Foster D."/>
            <person name="Llewelyn M."/>
            <person name="Wilson D."/>
            <person name="Crook D."/>
            <person name="Paul J."/>
        </authorList>
    </citation>
    <scope>NUCLEOTIDE SEQUENCE [LARGE SCALE GENOMIC DNA]</scope>
    <source>
        <strain evidence="13 14">DSM 29875</strain>
    </source>
</reference>
<dbReference type="GO" id="GO:0030145">
    <property type="term" value="F:manganese ion binding"/>
    <property type="evidence" value="ECO:0007669"/>
    <property type="project" value="UniProtKB-UniRule"/>
</dbReference>
<dbReference type="InterPro" id="IPR036230">
    <property type="entry name" value="LeuA_allosteric_dom_sf"/>
</dbReference>
<dbReference type="FunFam" id="1.10.238.260:FF:000001">
    <property type="entry name" value="2-isopropylmalate synthase"/>
    <property type="match status" value="1"/>
</dbReference>
<feature type="binding site" evidence="11">
    <location>
        <position position="209"/>
    </location>
    <ligand>
        <name>Mn(2+)</name>
        <dbReference type="ChEBI" id="CHEBI:29035"/>
    </ligand>
</feature>
<dbReference type="HAMAP" id="MF_01025">
    <property type="entry name" value="LeuA_type1"/>
    <property type="match status" value="1"/>
</dbReference>
<dbReference type="PANTHER" id="PTHR10277">
    <property type="entry name" value="HOMOCITRATE SYNTHASE-RELATED"/>
    <property type="match status" value="1"/>
</dbReference>
<evidence type="ECO:0000256" key="10">
    <source>
        <dbReference type="ARBA" id="ARBA00023304"/>
    </source>
</evidence>
<dbReference type="InterPro" id="IPR013709">
    <property type="entry name" value="2-isopropylmalate_synth_dimer"/>
</dbReference>
<evidence type="ECO:0000256" key="6">
    <source>
        <dbReference type="ARBA" id="ARBA00022605"/>
    </source>
</evidence>
<dbReference type="Pfam" id="PF00682">
    <property type="entry name" value="HMGL-like"/>
    <property type="match status" value="1"/>
</dbReference>
<dbReference type="GO" id="GO:0003852">
    <property type="term" value="F:2-isopropylmalate synthase activity"/>
    <property type="evidence" value="ECO:0007669"/>
    <property type="project" value="UniProtKB-UniRule"/>
</dbReference>
<dbReference type="AlphaFoldDB" id="A0A2K4FCS9"/>
<dbReference type="GO" id="GO:0009098">
    <property type="term" value="P:L-leucine biosynthetic process"/>
    <property type="evidence" value="ECO:0007669"/>
    <property type="project" value="UniProtKB-UniRule"/>
</dbReference>
<dbReference type="EMBL" id="PPPX01000004">
    <property type="protein sequence ID" value="POA09097.1"/>
    <property type="molecule type" value="Genomic_DNA"/>
</dbReference>
<dbReference type="SUPFAM" id="SSF51569">
    <property type="entry name" value="Aldolase"/>
    <property type="match status" value="1"/>
</dbReference>
<dbReference type="Pfam" id="PF22617">
    <property type="entry name" value="HCS_D2"/>
    <property type="match status" value="1"/>
</dbReference>
<dbReference type="Proteomes" id="UP000242712">
    <property type="component" value="Unassembled WGS sequence"/>
</dbReference>
<feature type="binding site" evidence="11">
    <location>
        <position position="207"/>
    </location>
    <ligand>
        <name>Mn(2+)</name>
        <dbReference type="ChEBI" id="CHEBI:29035"/>
    </ligand>
</feature>
<comment type="subunit">
    <text evidence="11">Homodimer.</text>
</comment>
<dbReference type="UniPathway" id="UPA00048">
    <property type="reaction ID" value="UER00070"/>
</dbReference>
<dbReference type="RefSeq" id="WP_103371607.1">
    <property type="nucleotide sequence ID" value="NZ_CBCRVO010000004.1"/>
</dbReference>
<dbReference type="Pfam" id="PF08502">
    <property type="entry name" value="LeuA_dimer"/>
    <property type="match status" value="1"/>
</dbReference>
<dbReference type="GO" id="GO:0005737">
    <property type="term" value="C:cytoplasm"/>
    <property type="evidence" value="ECO:0007669"/>
    <property type="project" value="UniProtKB-UniRule"/>
</dbReference>
<evidence type="ECO:0000313" key="13">
    <source>
        <dbReference type="EMBL" id="POA09097.1"/>
    </source>
</evidence>
<comment type="cofactor">
    <cofactor evidence="11">
        <name>Mn(2+)</name>
        <dbReference type="ChEBI" id="CHEBI:29035"/>
    </cofactor>
</comment>